<dbReference type="SUPFAM" id="SSF53187">
    <property type="entry name" value="Zn-dependent exopeptidases"/>
    <property type="match status" value="1"/>
</dbReference>
<dbReference type="SMART" id="SM00646">
    <property type="entry name" value="Ami_3"/>
    <property type="match status" value="1"/>
</dbReference>
<feature type="chain" id="PRO_5025335607" evidence="3">
    <location>
        <begin position="25"/>
        <end position="523"/>
    </location>
</feature>
<dbReference type="RefSeq" id="WP_155701886.1">
    <property type="nucleotide sequence ID" value="NZ_CP034235.1"/>
</dbReference>
<dbReference type="GO" id="GO:0030288">
    <property type="term" value="C:outer membrane-bounded periplasmic space"/>
    <property type="evidence" value="ECO:0007669"/>
    <property type="project" value="TreeGrafter"/>
</dbReference>
<dbReference type="Gene3D" id="3.30.457.10">
    <property type="entry name" value="Copper amine oxidase-like, N-terminal domain"/>
    <property type="match status" value="1"/>
</dbReference>
<dbReference type="PANTHER" id="PTHR30404">
    <property type="entry name" value="N-ACETYLMURAMOYL-L-ALANINE AMIDASE"/>
    <property type="match status" value="1"/>
</dbReference>
<feature type="signal peptide" evidence="3">
    <location>
        <begin position="1"/>
        <end position="24"/>
    </location>
</feature>
<name>A0A6B8RMN9_9BACL</name>
<dbReference type="InterPro" id="IPR012854">
    <property type="entry name" value="Cu_amine_oxidase-like_N"/>
</dbReference>
<dbReference type="InterPro" id="IPR050695">
    <property type="entry name" value="N-acetylmuramoyl_amidase_3"/>
</dbReference>
<evidence type="ECO:0000259" key="4">
    <source>
        <dbReference type="SMART" id="SM00646"/>
    </source>
</evidence>
<dbReference type="GO" id="GO:0008745">
    <property type="term" value="F:N-acetylmuramoyl-L-alanine amidase activity"/>
    <property type="evidence" value="ECO:0007669"/>
    <property type="project" value="InterPro"/>
</dbReference>
<evidence type="ECO:0000256" key="2">
    <source>
        <dbReference type="SAM" id="MobiDB-lite"/>
    </source>
</evidence>
<dbReference type="SUPFAM" id="SSF55383">
    <property type="entry name" value="Copper amine oxidase, domain N"/>
    <property type="match status" value="1"/>
</dbReference>
<evidence type="ECO:0000256" key="3">
    <source>
        <dbReference type="SAM" id="SignalP"/>
    </source>
</evidence>
<feature type="domain" description="MurNAc-LAA" evidence="4">
    <location>
        <begin position="410"/>
        <end position="517"/>
    </location>
</feature>
<dbReference type="Gene3D" id="2.60.40.3500">
    <property type="match status" value="2"/>
</dbReference>
<dbReference type="AlphaFoldDB" id="A0A6B8RMN9"/>
<dbReference type="Pfam" id="PF07833">
    <property type="entry name" value="Cu_amine_oxidN1"/>
    <property type="match status" value="1"/>
</dbReference>
<evidence type="ECO:0000313" key="6">
    <source>
        <dbReference type="Proteomes" id="UP000426246"/>
    </source>
</evidence>
<dbReference type="KEGG" id="ppsc:EHS13_18970"/>
<dbReference type="InterPro" id="IPR002508">
    <property type="entry name" value="MurNAc-LAA_cat"/>
</dbReference>
<protein>
    <submittedName>
        <fullName evidence="5">AMIN domain-containing protein</fullName>
    </submittedName>
</protein>
<dbReference type="EMBL" id="CP034235">
    <property type="protein sequence ID" value="QGQ96813.1"/>
    <property type="molecule type" value="Genomic_DNA"/>
</dbReference>
<feature type="region of interest" description="Disordered" evidence="2">
    <location>
        <begin position="150"/>
        <end position="175"/>
    </location>
</feature>
<dbReference type="PANTHER" id="PTHR30404:SF0">
    <property type="entry name" value="N-ACETYLMURAMOYL-L-ALANINE AMIDASE AMIC"/>
    <property type="match status" value="1"/>
</dbReference>
<dbReference type="GO" id="GO:0009253">
    <property type="term" value="P:peptidoglycan catabolic process"/>
    <property type="evidence" value="ECO:0007669"/>
    <property type="project" value="InterPro"/>
</dbReference>
<dbReference type="Pfam" id="PF01520">
    <property type="entry name" value="Amidase_3"/>
    <property type="match status" value="1"/>
</dbReference>
<reference evidence="6" key="1">
    <citation type="submission" date="2018-11" db="EMBL/GenBank/DDBJ databases">
        <title>Complete genome sequence of Paenibacillus sp. ML311-T8.</title>
        <authorList>
            <person name="Nam Y.-D."/>
            <person name="Kang J."/>
            <person name="Chung W.-H."/>
            <person name="Park Y.S."/>
        </authorList>
    </citation>
    <scope>NUCLEOTIDE SEQUENCE [LARGE SCALE GENOMIC DNA]</scope>
    <source>
        <strain evidence="6">ML311-T8</strain>
    </source>
</reference>
<feature type="compositionally biased region" description="Polar residues" evidence="2">
    <location>
        <begin position="160"/>
        <end position="173"/>
    </location>
</feature>
<sequence length="523" mass="57613">MKKSVYTFLAALFFLCLFPRLIHAEEAIPLFLNGKALVSTVPAQNIKGTTMVPIRIISETLGAVVSWDAKEKKVTVMNESLSIEMQIDKKDVAVNGELLQLTEAPLNVEGTALLPLRFLAEKLGLKVIWDEKARSVNLSRQLIDLPVIGGEQPQEPVETPVSNVPSEENTDPSLTIPDPIVAATEIQAIASEYDQVTIRGNGDLHPTLFYLTGPDRLVVDFEQSSLAADLISSNQPTIMNDINTILDSSNIDPSIIDSSIIDNSNIDDSIIDNTIENTEPPAEVNYSAVTNGFNVSDSVYIDKVRYADFSDKPPTVRVVIDLKQKGNYELIEDKVNHVVIIAKKTVSYTVVIDAGHGGKDTGAISVTKRLEKDFNLAVVLKIQKLLQQEPLIQVNLTRDDDTFVELDERVAIANRLGANLFVSVHGNSYAKTSKGTETYYYRKDSLAFAQAMHPHIVAATGFVDKKVKQEDFRVINKTKMPAILCEIGYLSNPTEEAQLYNEDLQNRVAAGIVAGIKEYLKIS</sequence>
<dbReference type="InterPro" id="IPR036582">
    <property type="entry name" value="Mao_N_sf"/>
</dbReference>
<accession>A0A6B8RMN9</accession>
<dbReference type="OrthoDB" id="9806267at2"/>
<organism evidence="5 6">
    <name type="scientific">Paenibacillus psychroresistens</name>
    <dbReference type="NCBI Taxonomy" id="1778678"/>
    <lineage>
        <taxon>Bacteria</taxon>
        <taxon>Bacillati</taxon>
        <taxon>Bacillota</taxon>
        <taxon>Bacilli</taxon>
        <taxon>Bacillales</taxon>
        <taxon>Paenibacillaceae</taxon>
        <taxon>Paenibacillus</taxon>
    </lineage>
</organism>
<keyword evidence="1" id="KW-0378">Hydrolase</keyword>
<keyword evidence="6" id="KW-1185">Reference proteome</keyword>
<evidence type="ECO:0000256" key="1">
    <source>
        <dbReference type="ARBA" id="ARBA00022801"/>
    </source>
</evidence>
<dbReference type="Proteomes" id="UP000426246">
    <property type="component" value="Chromosome"/>
</dbReference>
<gene>
    <name evidence="5" type="ORF">EHS13_18970</name>
</gene>
<proteinExistence type="predicted"/>
<keyword evidence="3" id="KW-0732">Signal</keyword>
<dbReference type="Gene3D" id="3.40.630.40">
    <property type="entry name" value="Zn-dependent exopeptidases"/>
    <property type="match status" value="1"/>
</dbReference>
<evidence type="ECO:0000313" key="5">
    <source>
        <dbReference type="EMBL" id="QGQ96813.1"/>
    </source>
</evidence>
<dbReference type="CDD" id="cd02696">
    <property type="entry name" value="MurNAc-LAA"/>
    <property type="match status" value="1"/>
</dbReference>